<keyword evidence="1" id="KW-0472">Membrane</keyword>
<evidence type="ECO:0000313" key="2">
    <source>
        <dbReference type="EMBL" id="CAK7329301.1"/>
    </source>
</evidence>
<gene>
    <name evidence="2" type="ORF">DCAF_LOCUS7056</name>
</gene>
<dbReference type="AlphaFoldDB" id="A0AAV1RAD8"/>
<reference evidence="2 3" key="1">
    <citation type="submission" date="2024-01" db="EMBL/GenBank/DDBJ databases">
        <authorList>
            <person name="Waweru B."/>
        </authorList>
    </citation>
    <scope>NUCLEOTIDE SEQUENCE [LARGE SCALE GENOMIC DNA]</scope>
</reference>
<comment type="caution">
    <text evidence="2">The sequence shown here is derived from an EMBL/GenBank/DDBJ whole genome shotgun (WGS) entry which is preliminary data.</text>
</comment>
<feature type="transmembrane region" description="Helical" evidence="1">
    <location>
        <begin position="58"/>
        <end position="78"/>
    </location>
</feature>
<name>A0AAV1RAD8_9ROSI</name>
<evidence type="ECO:0000313" key="3">
    <source>
        <dbReference type="Proteomes" id="UP001314170"/>
    </source>
</evidence>
<sequence length="171" mass="19103">MPYPSKSYSITGGLRALQVCLVLGCYAQSDFAISLFRELSYVEEGNGLGRVRCKCKLLFGRGVIWLLALCQVTFPLFLSFQFPYILLEIIFEGDPEYFKLSEQKGHRVPCQLMALNNLISISEELDSYGVSLSAEISKGKGKTLRNCNSETELALQGCSYFLAGSKVHDYK</sequence>
<proteinExistence type="predicted"/>
<keyword evidence="1" id="KW-0812">Transmembrane</keyword>
<dbReference type="Proteomes" id="UP001314170">
    <property type="component" value="Unassembled WGS sequence"/>
</dbReference>
<keyword evidence="1" id="KW-1133">Transmembrane helix</keyword>
<keyword evidence="3" id="KW-1185">Reference proteome</keyword>
<accession>A0AAV1RAD8</accession>
<protein>
    <submittedName>
        <fullName evidence="2">Uncharacterized protein</fullName>
    </submittedName>
</protein>
<evidence type="ECO:0000256" key="1">
    <source>
        <dbReference type="SAM" id="Phobius"/>
    </source>
</evidence>
<dbReference type="EMBL" id="CAWUPB010000913">
    <property type="protein sequence ID" value="CAK7329301.1"/>
    <property type="molecule type" value="Genomic_DNA"/>
</dbReference>
<organism evidence="2 3">
    <name type="scientific">Dovyalis caffra</name>
    <dbReference type="NCBI Taxonomy" id="77055"/>
    <lineage>
        <taxon>Eukaryota</taxon>
        <taxon>Viridiplantae</taxon>
        <taxon>Streptophyta</taxon>
        <taxon>Embryophyta</taxon>
        <taxon>Tracheophyta</taxon>
        <taxon>Spermatophyta</taxon>
        <taxon>Magnoliopsida</taxon>
        <taxon>eudicotyledons</taxon>
        <taxon>Gunneridae</taxon>
        <taxon>Pentapetalae</taxon>
        <taxon>rosids</taxon>
        <taxon>fabids</taxon>
        <taxon>Malpighiales</taxon>
        <taxon>Salicaceae</taxon>
        <taxon>Flacourtieae</taxon>
        <taxon>Dovyalis</taxon>
    </lineage>
</organism>